<dbReference type="AlphaFoldDB" id="A0A1A5YN57"/>
<reference evidence="1 2" key="1">
    <citation type="submission" date="2016-05" db="EMBL/GenBank/DDBJ databases">
        <title>Paenibacillus oryzae. sp. nov., isolated from the rice root.</title>
        <authorList>
            <person name="Zhang J."/>
            <person name="Zhang X."/>
        </authorList>
    </citation>
    <scope>NUCLEOTIDE SEQUENCE [LARGE SCALE GENOMIC DNA]</scope>
    <source>
        <strain evidence="1 2">1DrF-4</strain>
    </source>
</reference>
<name>A0A1A5YN57_9BACL</name>
<dbReference type="OrthoDB" id="2644100at2"/>
<sequence length="159" mass="18949">MSKLDGNERWKSKMLLTEHQEQHDQRGQIPVSGRPALEELTMIRDYIMFPHIIAMLQKGMEHIRASRFPLKDLNIRCLEIFMLRTTDEYYELKRSLKRRNIKVFADEAGDGILYHRYLCRGYEERFGIAREALRMEISNKMTQYVEDLGEQLRAPKREG</sequence>
<dbReference type="InterPro" id="IPR058600">
    <property type="entry name" value="YhjD-like"/>
</dbReference>
<protein>
    <submittedName>
        <fullName evidence="1">Uncharacterized protein</fullName>
    </submittedName>
</protein>
<evidence type="ECO:0000313" key="1">
    <source>
        <dbReference type="EMBL" id="OBR66993.1"/>
    </source>
</evidence>
<keyword evidence="2" id="KW-1185">Reference proteome</keyword>
<proteinExistence type="predicted"/>
<dbReference type="Pfam" id="PF26325">
    <property type="entry name" value="YhjD"/>
    <property type="match status" value="1"/>
</dbReference>
<accession>A0A1A5YN57</accession>
<evidence type="ECO:0000313" key="2">
    <source>
        <dbReference type="Proteomes" id="UP000092024"/>
    </source>
</evidence>
<comment type="caution">
    <text evidence="1">The sequence shown here is derived from an EMBL/GenBank/DDBJ whole genome shotgun (WGS) entry which is preliminary data.</text>
</comment>
<dbReference type="Proteomes" id="UP000092024">
    <property type="component" value="Unassembled WGS sequence"/>
</dbReference>
<gene>
    <name evidence="1" type="ORF">A7K91_21975</name>
</gene>
<dbReference type="RefSeq" id="WP_068681011.1">
    <property type="nucleotide sequence ID" value="NZ_LYPA01000042.1"/>
</dbReference>
<dbReference type="EMBL" id="LYPA01000042">
    <property type="protein sequence ID" value="OBR66993.1"/>
    <property type="molecule type" value="Genomic_DNA"/>
</dbReference>
<organism evidence="1 2">
    <name type="scientific">Paenibacillus oryzae</name>
    <dbReference type="NCBI Taxonomy" id="1844972"/>
    <lineage>
        <taxon>Bacteria</taxon>
        <taxon>Bacillati</taxon>
        <taxon>Bacillota</taxon>
        <taxon>Bacilli</taxon>
        <taxon>Bacillales</taxon>
        <taxon>Paenibacillaceae</taxon>
        <taxon>Paenibacillus</taxon>
    </lineage>
</organism>